<evidence type="ECO:0000256" key="1">
    <source>
        <dbReference type="ARBA" id="ARBA00006594"/>
    </source>
</evidence>
<dbReference type="InterPro" id="IPR002295">
    <property type="entry name" value="N4/N6-MTase_EcoPI_Mod-like"/>
</dbReference>
<gene>
    <name evidence="6" type="ORF">COX08_03125</name>
</gene>
<keyword evidence="3 6" id="KW-0808">Transferase</keyword>
<evidence type="ECO:0000256" key="4">
    <source>
        <dbReference type="ARBA" id="ARBA00022691"/>
    </source>
</evidence>
<dbReference type="InterPro" id="IPR029063">
    <property type="entry name" value="SAM-dependent_MTases_sf"/>
</dbReference>
<evidence type="ECO:0000256" key="3">
    <source>
        <dbReference type="ARBA" id="ARBA00022679"/>
    </source>
</evidence>
<accession>A0A2H0B5U3</accession>
<proteinExistence type="inferred from homology"/>
<sequence>MKPKIRANRNQTLSVRRDEIITLKKNLLSINKLISVNEISNKTINQDLFDTIKFLPENFIDLLFIDPPYNLTKNYNGNIFKSSNEKQYEQWVDSWMSQLIKSLKKTASIYVCCDWKSSSSIYNVISKYFTVRNRITWEREKGRGAMSNWKNCSEDIWFATVSDNYFFDTNKVKLKKKVIAPYKDNNGVPKDWTSDEDGKFRLTYPSNIWTDITIPFWSMPENTDHPTQKPEKLVAKIILASTKEGDMIFDP</sequence>
<feature type="non-terminal residue" evidence="6">
    <location>
        <position position="251"/>
    </location>
</feature>
<evidence type="ECO:0000256" key="2">
    <source>
        <dbReference type="ARBA" id="ARBA00022603"/>
    </source>
</evidence>
<dbReference type="InterPro" id="IPR002052">
    <property type="entry name" value="DNA_methylase_N6_adenine_CS"/>
</dbReference>
<dbReference type="InterPro" id="IPR002941">
    <property type="entry name" value="DNA_methylase_N4/N6"/>
</dbReference>
<evidence type="ECO:0000313" key="7">
    <source>
        <dbReference type="Proteomes" id="UP000229459"/>
    </source>
</evidence>
<dbReference type="GO" id="GO:0032259">
    <property type="term" value="P:methylation"/>
    <property type="evidence" value="ECO:0007669"/>
    <property type="project" value="UniProtKB-KW"/>
</dbReference>
<dbReference type="GO" id="GO:0008170">
    <property type="term" value="F:N-methyltransferase activity"/>
    <property type="evidence" value="ECO:0007669"/>
    <property type="project" value="InterPro"/>
</dbReference>
<dbReference type="SUPFAM" id="SSF53335">
    <property type="entry name" value="S-adenosyl-L-methionine-dependent methyltransferases"/>
    <property type="match status" value="1"/>
</dbReference>
<name>A0A2H0B5U3_9BACT</name>
<evidence type="ECO:0000259" key="5">
    <source>
        <dbReference type="Pfam" id="PF01555"/>
    </source>
</evidence>
<keyword evidence="2 6" id="KW-0489">Methyltransferase</keyword>
<organism evidence="6 7">
    <name type="scientific">Candidatus Beckwithbacteria bacterium CG23_combo_of_CG06-09_8_20_14_all_34_8</name>
    <dbReference type="NCBI Taxonomy" id="1974497"/>
    <lineage>
        <taxon>Bacteria</taxon>
        <taxon>Candidatus Beckwithiibacteriota</taxon>
    </lineage>
</organism>
<reference evidence="6 7" key="1">
    <citation type="submission" date="2017-09" db="EMBL/GenBank/DDBJ databases">
        <title>Depth-based differentiation of microbial function through sediment-hosted aquifers and enrichment of novel symbionts in the deep terrestrial subsurface.</title>
        <authorList>
            <person name="Probst A.J."/>
            <person name="Ladd B."/>
            <person name="Jarett J.K."/>
            <person name="Geller-Mcgrath D.E."/>
            <person name="Sieber C.M."/>
            <person name="Emerson J.B."/>
            <person name="Anantharaman K."/>
            <person name="Thomas B.C."/>
            <person name="Malmstrom R."/>
            <person name="Stieglmeier M."/>
            <person name="Klingl A."/>
            <person name="Woyke T."/>
            <person name="Ryan C.M."/>
            <person name="Banfield J.F."/>
        </authorList>
    </citation>
    <scope>NUCLEOTIDE SEQUENCE [LARGE SCALE GENOMIC DNA]</scope>
    <source>
        <strain evidence="6">CG23_combo_of_CG06-09_8_20_14_all_34_8</strain>
    </source>
</reference>
<keyword evidence="4" id="KW-0949">S-adenosyl-L-methionine</keyword>
<dbReference type="Gene3D" id="3.40.50.150">
    <property type="entry name" value="Vaccinia Virus protein VP39"/>
    <property type="match status" value="1"/>
</dbReference>
<dbReference type="Pfam" id="PF01555">
    <property type="entry name" value="N6_N4_Mtase"/>
    <property type="match status" value="1"/>
</dbReference>
<evidence type="ECO:0000313" key="6">
    <source>
        <dbReference type="EMBL" id="PIP53053.1"/>
    </source>
</evidence>
<dbReference type="GO" id="GO:0003677">
    <property type="term" value="F:DNA binding"/>
    <property type="evidence" value="ECO:0007669"/>
    <property type="project" value="InterPro"/>
</dbReference>
<comment type="similarity">
    <text evidence="1">Belongs to the N(4)/N(6)-methyltransferase family.</text>
</comment>
<dbReference type="PROSITE" id="PS00092">
    <property type="entry name" value="N6_MTASE"/>
    <property type="match status" value="1"/>
</dbReference>
<dbReference type="AlphaFoldDB" id="A0A2H0B5U3"/>
<dbReference type="PRINTS" id="PR00506">
    <property type="entry name" value="D21N6MTFRASE"/>
</dbReference>
<feature type="domain" description="DNA methylase N-4/N-6" evidence="5">
    <location>
        <begin position="60"/>
        <end position="251"/>
    </location>
</feature>
<comment type="caution">
    <text evidence="6">The sequence shown here is derived from an EMBL/GenBank/DDBJ whole genome shotgun (WGS) entry which is preliminary data.</text>
</comment>
<protein>
    <submittedName>
        <fullName evidence="6">Site-specific DNA-methyltransferase</fullName>
    </submittedName>
</protein>
<dbReference type="Proteomes" id="UP000229459">
    <property type="component" value="Unassembled WGS sequence"/>
</dbReference>
<dbReference type="EMBL" id="PCSR01000075">
    <property type="protein sequence ID" value="PIP53053.1"/>
    <property type="molecule type" value="Genomic_DNA"/>
</dbReference>